<comment type="catalytic activity">
    <reaction evidence="9">
        <text>[amino-group carrier protein]-C-terminal-gamma-(L-glutamyl)-L-glutamate + ATP = [amino-group carrier protein]-C-terminal-gamma-(5-phospho-L-glutamyl)-L-glutamate + ADP</text>
        <dbReference type="Rhea" id="RHEA:52632"/>
        <dbReference type="Rhea" id="RHEA-COMP:13311"/>
        <dbReference type="Rhea" id="RHEA-COMP:13313"/>
        <dbReference type="ChEBI" id="CHEBI:30616"/>
        <dbReference type="ChEBI" id="CHEBI:136714"/>
        <dbReference type="ChEBI" id="CHEBI:136717"/>
        <dbReference type="ChEBI" id="CHEBI:456216"/>
        <dbReference type="EC" id="2.7.2.19"/>
    </reaction>
</comment>
<evidence type="ECO:0000259" key="10">
    <source>
        <dbReference type="Pfam" id="PF00696"/>
    </source>
</evidence>
<dbReference type="UniPathway" id="UPA00033">
    <property type="reaction ID" value="UER00036"/>
</dbReference>
<comment type="similarity">
    <text evidence="9">Belongs to the acetylglutamate kinase family. LysZ subfamily.</text>
</comment>
<evidence type="ECO:0000256" key="6">
    <source>
        <dbReference type="ARBA" id="ARBA00022777"/>
    </source>
</evidence>
<dbReference type="PANTHER" id="PTHR23342:SF0">
    <property type="entry name" value="N-ACETYLGLUTAMATE SYNTHASE, MITOCHONDRIAL"/>
    <property type="match status" value="1"/>
</dbReference>
<sequence>MIVVKAGGRALASNRDKILDSVALHRHRKVIFVHGGGEIVSSFEKRLGIEPKIVVSPSGVRSRLTDSEEIEVYAMVMAGKLGKEIAAYLNSRGVKAVNLSGIDASVLKATRKKKIVIVDERGRKRVVDGGYTGTIVEVDGDFIRTLLDIGVLIVISPLALGSEGEMLNVDGDSAASAISSAVKAEKLYLLTDVEGVIVDGEVVRKLSVQEALELAEKVGAGMNRKLMMAAKAVENGVGSAHICSGLVDDPIGNADVGRGTVIIR</sequence>
<dbReference type="EMBL" id="DRXS01000271">
    <property type="protein sequence ID" value="HHR41178.1"/>
    <property type="molecule type" value="Genomic_DNA"/>
</dbReference>
<dbReference type="GO" id="GO:0005524">
    <property type="term" value="F:ATP binding"/>
    <property type="evidence" value="ECO:0007669"/>
    <property type="project" value="UniProtKB-KW"/>
</dbReference>
<reference evidence="11" key="1">
    <citation type="journal article" date="2020" name="mSystems">
        <title>Genome- and Community-Level Interaction Insights into Carbon Utilization and Element Cycling Functions of Hydrothermarchaeota in Hydrothermal Sediment.</title>
        <authorList>
            <person name="Zhou Z."/>
            <person name="Liu Y."/>
            <person name="Xu W."/>
            <person name="Pan J."/>
            <person name="Luo Z.H."/>
            <person name="Li M."/>
        </authorList>
    </citation>
    <scope>NUCLEOTIDE SEQUENCE [LARGE SCALE GENOMIC DNA]</scope>
    <source>
        <strain evidence="11">SpSt-1084</strain>
    </source>
</reference>
<dbReference type="InterPro" id="IPR001048">
    <property type="entry name" value="Asp/Glu/Uridylate_kinase"/>
</dbReference>
<dbReference type="AlphaFoldDB" id="A0A7C5Y9V5"/>
<dbReference type="InterPro" id="IPR036393">
    <property type="entry name" value="AceGlu_kinase-like_sf"/>
</dbReference>
<comment type="subcellular location">
    <subcellularLocation>
        <location evidence="9">Cytoplasm</location>
    </subcellularLocation>
</comment>
<feature type="domain" description="Aspartate/glutamate/uridylate kinase" evidence="10">
    <location>
        <begin position="1"/>
        <end position="244"/>
    </location>
</feature>
<comment type="catalytic activity">
    <reaction evidence="9">
        <text>[amino-group carrier protein]-C-terminal-N-(1,4-dicarboxybutan-1-yl)-L-glutamine + ATP = [amino-group carrier protein]-C-terminal-N-(1-carboxy-5-phosphooxy-5-oxopentan-1-yl)-L-glutamine + ADP</text>
        <dbReference type="Rhea" id="RHEA:41944"/>
        <dbReference type="Rhea" id="RHEA-COMP:9694"/>
        <dbReference type="Rhea" id="RHEA-COMP:9712"/>
        <dbReference type="ChEBI" id="CHEBI:30616"/>
        <dbReference type="ChEBI" id="CHEBI:78499"/>
        <dbReference type="ChEBI" id="CHEBI:78503"/>
        <dbReference type="ChEBI" id="CHEBI:456216"/>
        <dbReference type="EC" id="2.7.2.17"/>
    </reaction>
</comment>
<dbReference type="Pfam" id="PF00696">
    <property type="entry name" value="AA_kinase"/>
    <property type="match status" value="1"/>
</dbReference>
<feature type="binding site" evidence="9">
    <location>
        <position position="168"/>
    </location>
    <ligand>
        <name>substrate</name>
    </ligand>
</feature>
<feature type="binding site" evidence="9">
    <location>
        <begin position="36"/>
        <end position="37"/>
    </location>
    <ligand>
        <name>substrate</name>
    </ligand>
</feature>
<comment type="function">
    <text evidence="9">Involved in both the arginine and lysine biosynthetic pathways. Phosphorylates the LysW-bound precursors glutamate (for arginine biosynthesis), respectively alpha-aminoadipate (for lysine biosynthesis).</text>
</comment>
<evidence type="ECO:0000256" key="1">
    <source>
        <dbReference type="ARBA" id="ARBA00022490"/>
    </source>
</evidence>
<dbReference type="NCBIfam" id="TIGR00761">
    <property type="entry name" value="argB"/>
    <property type="match status" value="1"/>
</dbReference>
<comment type="pathway">
    <text evidence="9">Amino-acid biosynthesis; L-arginine biosynthesis.</text>
</comment>
<comment type="caution">
    <text evidence="11">The sequence shown here is derived from an EMBL/GenBank/DDBJ whole genome shotgun (WGS) entry which is preliminary data.</text>
</comment>
<keyword evidence="5 9" id="KW-0547">Nucleotide-binding</keyword>
<evidence type="ECO:0000256" key="5">
    <source>
        <dbReference type="ARBA" id="ARBA00022741"/>
    </source>
</evidence>
<dbReference type="NCBIfam" id="NF010662">
    <property type="entry name" value="PRK14058.1-4"/>
    <property type="match status" value="1"/>
</dbReference>
<accession>A0A7C5Y9V5</accession>
<dbReference type="GO" id="GO:0019878">
    <property type="term" value="P:lysine biosynthetic process via aminoadipic acid"/>
    <property type="evidence" value="ECO:0007669"/>
    <property type="project" value="UniProtKB-UniRule"/>
</dbReference>
<keyword evidence="8 9" id="KW-0457">Lysine biosynthesis</keyword>
<keyword evidence="1 9" id="KW-0963">Cytoplasm</keyword>
<evidence type="ECO:0000256" key="9">
    <source>
        <dbReference type="HAMAP-Rule" id="MF_02082"/>
    </source>
</evidence>
<dbReference type="UniPathway" id="UPA00068"/>
<evidence type="ECO:0000256" key="2">
    <source>
        <dbReference type="ARBA" id="ARBA00022571"/>
    </source>
</evidence>
<dbReference type="GO" id="GO:0042450">
    <property type="term" value="P:L-arginine biosynthetic process via ornithine"/>
    <property type="evidence" value="ECO:0007669"/>
    <property type="project" value="UniProtKB-UniRule"/>
</dbReference>
<feature type="site" description="Transition state stabilizer" evidence="9">
    <location>
        <position position="225"/>
    </location>
</feature>
<dbReference type="GO" id="GO:0003991">
    <property type="term" value="F:acetylglutamate kinase activity"/>
    <property type="evidence" value="ECO:0007669"/>
    <property type="project" value="TreeGrafter"/>
</dbReference>
<keyword evidence="4 9" id="KW-0808">Transferase</keyword>
<evidence type="ECO:0000256" key="4">
    <source>
        <dbReference type="ARBA" id="ARBA00022679"/>
    </source>
</evidence>
<protein>
    <recommendedName>
        <fullName evidence="9">Putative [LysW]-aminoadipate/[LysW]-glutamate kinase</fullName>
        <ecNumber evidence="9">2.7.2.17</ecNumber>
        <ecNumber evidence="9">2.7.2.19</ecNumber>
    </recommendedName>
</protein>
<keyword evidence="2 9" id="KW-0055">Arginine biosynthesis</keyword>
<name>A0A7C5Y9V5_CALS0</name>
<keyword evidence="3 9" id="KW-0028">Amino-acid biosynthesis</keyword>
<organism evidence="11">
    <name type="scientific">Caldiarchaeum subterraneum</name>
    <dbReference type="NCBI Taxonomy" id="311458"/>
    <lineage>
        <taxon>Archaea</taxon>
        <taxon>Nitrososphaerota</taxon>
        <taxon>Candidatus Caldarchaeales</taxon>
        <taxon>Candidatus Caldarchaeaceae</taxon>
        <taxon>Candidatus Caldarchaeum</taxon>
    </lineage>
</organism>
<dbReference type="EC" id="2.7.2.19" evidence="9"/>
<evidence type="ECO:0000313" key="11">
    <source>
        <dbReference type="EMBL" id="HHR41178.1"/>
    </source>
</evidence>
<evidence type="ECO:0000256" key="7">
    <source>
        <dbReference type="ARBA" id="ARBA00022840"/>
    </source>
</evidence>
<keyword evidence="7 9" id="KW-0067">ATP-binding</keyword>
<proteinExistence type="inferred from homology"/>
<evidence type="ECO:0000256" key="3">
    <source>
        <dbReference type="ARBA" id="ARBA00022605"/>
    </source>
</evidence>
<comment type="pathway">
    <text evidence="9">Amino-acid biosynthesis; L-lysine biosynthesis via AAA pathway; L-lysine from L-alpha-aminoadipate (Thermus route): step 2/5.</text>
</comment>
<feature type="site" description="Transition state stabilizer" evidence="9">
    <location>
        <position position="5"/>
    </location>
</feature>
<dbReference type="SUPFAM" id="SSF53633">
    <property type="entry name" value="Carbamate kinase-like"/>
    <property type="match status" value="1"/>
</dbReference>
<dbReference type="PANTHER" id="PTHR23342">
    <property type="entry name" value="N-ACETYLGLUTAMATE SYNTHASE"/>
    <property type="match status" value="1"/>
</dbReference>
<dbReference type="HAMAP" id="MF_02082">
    <property type="entry name" value="LysZ"/>
    <property type="match status" value="1"/>
</dbReference>
<dbReference type="Gene3D" id="3.40.1160.10">
    <property type="entry name" value="Acetylglutamate kinase-like"/>
    <property type="match status" value="1"/>
</dbReference>
<dbReference type="InterPro" id="IPR037529">
    <property type="entry name" value="LysZ"/>
</dbReference>
<feature type="binding site" evidence="9">
    <location>
        <position position="63"/>
    </location>
    <ligand>
        <name>substrate</name>
    </ligand>
</feature>
<keyword evidence="6 9" id="KW-0418">Kinase</keyword>
<evidence type="ECO:0000256" key="8">
    <source>
        <dbReference type="ARBA" id="ARBA00023154"/>
    </source>
</evidence>
<dbReference type="EC" id="2.7.2.17" evidence="9"/>
<dbReference type="PIRSF" id="PIRSF000728">
    <property type="entry name" value="NAGK"/>
    <property type="match status" value="1"/>
</dbReference>
<dbReference type="InterPro" id="IPR004662">
    <property type="entry name" value="AcgluKinase_fam"/>
</dbReference>
<dbReference type="GO" id="GO:0005737">
    <property type="term" value="C:cytoplasm"/>
    <property type="evidence" value="ECO:0007669"/>
    <property type="project" value="UniProtKB-SubCell"/>
</dbReference>
<gene>
    <name evidence="9" type="primary">lysZ</name>
    <name evidence="11" type="ORF">ENM42_05045</name>
</gene>